<evidence type="ECO:0000313" key="2">
    <source>
        <dbReference type="EMBL" id="MBK1875332.1"/>
    </source>
</evidence>
<accession>A0A934VMM2</accession>
<name>A0A934VMM2_9BACT</name>
<dbReference type="RefSeq" id="WP_200353547.1">
    <property type="nucleotide sequence ID" value="NZ_JAENIL010000001.1"/>
</dbReference>
<protein>
    <submittedName>
        <fullName evidence="2">Uncharacterized protein</fullName>
    </submittedName>
</protein>
<evidence type="ECO:0000313" key="3">
    <source>
        <dbReference type="Proteomes" id="UP000617628"/>
    </source>
</evidence>
<proteinExistence type="predicted"/>
<sequence length="360" mass="39990">MNRFLFSLSALASCCLLNADDVLGPYIEKDGIVIFEAENTESEFGLWTKKTEIEGHQGDGYIEFGGNSPASGPANSPLEYEFKITKPGLYRLHLHCARVMVVINGENRHDVANDGYVRVEGDYGEGPNAGNEHGDDGLLSLLKKNTKFFGGKNREFVWASGNRLDPGGHNNKRKAVYDFKAGETYKLVLSGRSQLFKVDRIMFRHMDVPVAVAEDLENPESLRDGQKIGFQKYAEESGLIGGLSGDDDNDGLSNFYEFSVGGDPSDFKSRGFAPKLMRAENGALVIRTVERQKRSYRGVNYTLQMREHLGSGEWTSAGEIEHSREQLAEKPDFEEVILQIADASSLPAKAFFRVKIEEAQ</sequence>
<evidence type="ECO:0000256" key="1">
    <source>
        <dbReference type="SAM" id="SignalP"/>
    </source>
</evidence>
<feature type="chain" id="PRO_5037266616" evidence="1">
    <location>
        <begin position="20"/>
        <end position="360"/>
    </location>
</feature>
<keyword evidence="1" id="KW-0732">Signal</keyword>
<dbReference type="Proteomes" id="UP000617628">
    <property type="component" value="Unassembled WGS sequence"/>
</dbReference>
<gene>
    <name evidence="2" type="ORF">JIN87_00560</name>
</gene>
<reference evidence="2" key="1">
    <citation type="submission" date="2021-01" db="EMBL/GenBank/DDBJ databases">
        <title>Modified the classification status of verrucomicrobia.</title>
        <authorList>
            <person name="Feng X."/>
        </authorList>
    </citation>
    <scope>NUCLEOTIDE SEQUENCE</scope>
    <source>
        <strain evidence="2">KCTC 13126</strain>
    </source>
</reference>
<feature type="signal peptide" evidence="1">
    <location>
        <begin position="1"/>
        <end position="19"/>
    </location>
</feature>
<dbReference type="AlphaFoldDB" id="A0A934VMM2"/>
<dbReference type="EMBL" id="JAENIL010000001">
    <property type="protein sequence ID" value="MBK1875332.1"/>
    <property type="molecule type" value="Genomic_DNA"/>
</dbReference>
<organism evidence="2 3">
    <name type="scientific">Pelagicoccus mobilis</name>
    <dbReference type="NCBI Taxonomy" id="415221"/>
    <lineage>
        <taxon>Bacteria</taxon>
        <taxon>Pseudomonadati</taxon>
        <taxon>Verrucomicrobiota</taxon>
        <taxon>Opitutia</taxon>
        <taxon>Puniceicoccales</taxon>
        <taxon>Pelagicoccaceae</taxon>
        <taxon>Pelagicoccus</taxon>
    </lineage>
</organism>
<keyword evidence="3" id="KW-1185">Reference proteome</keyword>
<comment type="caution">
    <text evidence="2">The sequence shown here is derived from an EMBL/GenBank/DDBJ whole genome shotgun (WGS) entry which is preliminary data.</text>
</comment>